<name>A0ABM9ZRK9_9BACT</name>
<evidence type="ECO:0000313" key="3">
    <source>
        <dbReference type="Proteomes" id="UP000006462"/>
    </source>
</evidence>
<feature type="transmembrane region" description="Helical" evidence="1">
    <location>
        <begin position="12"/>
        <end position="33"/>
    </location>
</feature>
<dbReference type="Proteomes" id="UP000006462">
    <property type="component" value="Unassembled WGS sequence"/>
</dbReference>
<proteinExistence type="predicted"/>
<protein>
    <recommendedName>
        <fullName evidence="4">Histidine kinase N-terminal 7TM region domain-containing protein</fullName>
    </recommendedName>
</protein>
<accession>A0ABM9ZRK9</accession>
<feature type="transmembrane region" description="Helical" evidence="1">
    <location>
        <begin position="175"/>
        <end position="193"/>
    </location>
</feature>
<dbReference type="RefSeq" id="WP_009166056.1">
    <property type="nucleotide sequence ID" value="NZ_ADFP01000131.1"/>
</dbReference>
<feature type="transmembrane region" description="Helical" evidence="1">
    <location>
        <begin position="45"/>
        <end position="68"/>
    </location>
</feature>
<reference evidence="2 3" key="1">
    <citation type="submission" date="2009-12" db="EMBL/GenBank/DDBJ databases">
        <authorList>
            <person name="Shrivastava S."/>
            <person name="Madupu R."/>
            <person name="Durkin A.S."/>
            <person name="Torralba M."/>
            <person name="Methe B."/>
            <person name="Sutton G.G."/>
            <person name="Strausberg R.L."/>
            <person name="Nelson K.E."/>
        </authorList>
    </citation>
    <scope>NUCLEOTIDE SEQUENCE [LARGE SCALE GENOMIC DNA]</scope>
    <source>
        <strain evidence="2 3">W5455</strain>
    </source>
</reference>
<keyword evidence="1" id="KW-0812">Transmembrane</keyword>
<evidence type="ECO:0000313" key="2">
    <source>
        <dbReference type="EMBL" id="EFB89509.1"/>
    </source>
</evidence>
<keyword evidence="3" id="KW-1185">Reference proteome</keyword>
<organism evidence="2 3">
    <name type="scientific">Pyramidobacter piscolens W5455</name>
    <dbReference type="NCBI Taxonomy" id="352165"/>
    <lineage>
        <taxon>Bacteria</taxon>
        <taxon>Thermotogati</taxon>
        <taxon>Synergistota</taxon>
        <taxon>Synergistia</taxon>
        <taxon>Synergistales</taxon>
        <taxon>Dethiosulfovibrionaceae</taxon>
        <taxon>Pyramidobacter</taxon>
    </lineage>
</organism>
<keyword evidence="1" id="KW-0472">Membrane</keyword>
<evidence type="ECO:0008006" key="4">
    <source>
        <dbReference type="Google" id="ProtNLM"/>
    </source>
</evidence>
<evidence type="ECO:0000256" key="1">
    <source>
        <dbReference type="SAM" id="Phobius"/>
    </source>
</evidence>
<sequence length="524" mass="58433">MTALGDGVGWGLGYLFFLAVLCGWSWSLQRRVVHPALRSAMQGTALLLFFWIALRALQFLAAFNLPMARDRWQAYRLMQTAALRGMDVVSWLIFALLPWLDLLILRVSSQPLDAPSPDRALTLHLTVSLALWLAAVLPLAAGAKKILVGWIALSTLCFAAGLIKNAASPARARRIAAPLAILGAFALYVWLYFVKRPAWLTGSHFIFVAAAAVFIFWESCLRSGVLPCNSRYEELFALGPARMWIEDERGTPVYRTRLAPVRPDAAAPPGTQRRSWPLRGGSVLWEEDVGALLALQDELRELTRERERGNRLLAQRNKIRGRLLELRWQNRLCAEVERRMQDKIEAARRILAAIPERPAEAERETVRRALVRLGVLICAVKRKSHLFLKSKQSNRLPLAEIVQAAMESARCAAQAGVNCAPFCAESGAVPARSGMFVYDLFEEALESCLTSAPASLLMRLRRAGGELELRLVIESAQPPDEAALLPSPLRETLRRLNGEYRLERDEGSLYATCRLPDDGKEARP</sequence>
<feature type="transmembrane region" description="Helical" evidence="1">
    <location>
        <begin position="88"/>
        <end position="108"/>
    </location>
</feature>
<feature type="transmembrane region" description="Helical" evidence="1">
    <location>
        <begin position="146"/>
        <end position="163"/>
    </location>
</feature>
<comment type="caution">
    <text evidence="2">The sequence shown here is derived from an EMBL/GenBank/DDBJ whole genome shotgun (WGS) entry which is preliminary data.</text>
</comment>
<keyword evidence="1" id="KW-1133">Transmembrane helix</keyword>
<gene>
    <name evidence="2" type="ORF">HMPREF7215_0790</name>
</gene>
<dbReference type="EMBL" id="ADFP01000131">
    <property type="protein sequence ID" value="EFB89509.1"/>
    <property type="molecule type" value="Genomic_DNA"/>
</dbReference>
<feature type="transmembrane region" description="Helical" evidence="1">
    <location>
        <begin position="120"/>
        <end position="140"/>
    </location>
</feature>
<feature type="transmembrane region" description="Helical" evidence="1">
    <location>
        <begin position="199"/>
        <end position="217"/>
    </location>
</feature>